<feature type="region of interest" description="Disordered" evidence="4">
    <location>
        <begin position="1065"/>
        <end position="1086"/>
    </location>
</feature>
<evidence type="ECO:0000259" key="5">
    <source>
        <dbReference type="PROSITE" id="PS01358"/>
    </source>
</evidence>
<feature type="compositionally biased region" description="Basic and acidic residues" evidence="4">
    <location>
        <begin position="514"/>
        <end position="556"/>
    </location>
</feature>
<evidence type="ECO:0000313" key="6">
    <source>
        <dbReference type="EMBL" id="OMJ78238.1"/>
    </source>
</evidence>
<feature type="compositionally biased region" description="Basic and acidic residues" evidence="4">
    <location>
        <begin position="605"/>
        <end position="631"/>
    </location>
</feature>
<feature type="compositionally biased region" description="Basic and acidic residues" evidence="4">
    <location>
        <begin position="899"/>
        <end position="913"/>
    </location>
</feature>
<comment type="caution">
    <text evidence="6">The sequence shown here is derived from an EMBL/GenBank/DDBJ whole genome shotgun (WGS) entry which is preliminary data.</text>
</comment>
<feature type="region of interest" description="Disordered" evidence="4">
    <location>
        <begin position="775"/>
        <end position="880"/>
    </location>
</feature>
<dbReference type="OrthoDB" id="327672at2759"/>
<evidence type="ECO:0000256" key="4">
    <source>
        <dbReference type="SAM" id="MobiDB-lite"/>
    </source>
</evidence>
<dbReference type="EMBL" id="MPUH01000532">
    <property type="protein sequence ID" value="OMJ78238.1"/>
    <property type="molecule type" value="Genomic_DNA"/>
</dbReference>
<feature type="compositionally biased region" description="Polar residues" evidence="4">
    <location>
        <begin position="307"/>
        <end position="318"/>
    </location>
</feature>
<reference evidence="6 7" key="1">
    <citation type="submission" date="2016-11" db="EMBL/GenBank/DDBJ databases">
        <title>The macronuclear genome of Stentor coeruleus: a giant cell with tiny introns.</title>
        <authorList>
            <person name="Slabodnick M."/>
            <person name="Ruby J.G."/>
            <person name="Reiff S.B."/>
            <person name="Swart E.C."/>
            <person name="Gosai S."/>
            <person name="Prabakaran S."/>
            <person name="Witkowska E."/>
            <person name="Larue G.E."/>
            <person name="Fisher S."/>
            <person name="Freeman R.M."/>
            <person name="Gunawardena J."/>
            <person name="Chu W."/>
            <person name="Stover N.A."/>
            <person name="Gregory B.D."/>
            <person name="Nowacki M."/>
            <person name="Derisi J."/>
            <person name="Roy S.W."/>
            <person name="Marshall W.F."/>
            <person name="Sood P."/>
        </authorList>
    </citation>
    <scope>NUCLEOTIDE SEQUENCE [LARGE SCALE GENOMIC DNA]</scope>
    <source>
        <strain evidence="6">WM001</strain>
    </source>
</reference>
<feature type="compositionally biased region" description="Basic and acidic residues" evidence="4">
    <location>
        <begin position="949"/>
        <end position="967"/>
    </location>
</feature>
<keyword evidence="7" id="KW-1185">Reference proteome</keyword>
<dbReference type="Proteomes" id="UP000187209">
    <property type="component" value="Unassembled WGS sequence"/>
</dbReference>
<feature type="region of interest" description="Disordered" evidence="4">
    <location>
        <begin position="392"/>
        <end position="472"/>
    </location>
</feature>
<feature type="region of interest" description="Disordered" evidence="4">
    <location>
        <begin position="605"/>
        <end position="642"/>
    </location>
</feature>
<evidence type="ECO:0000313" key="7">
    <source>
        <dbReference type="Proteomes" id="UP000187209"/>
    </source>
</evidence>
<keyword evidence="3" id="KW-0862">Zinc</keyword>
<feature type="region of interest" description="Disordered" evidence="4">
    <location>
        <begin position="514"/>
        <end position="563"/>
    </location>
</feature>
<dbReference type="InterPro" id="IPR001876">
    <property type="entry name" value="Znf_RanBP2"/>
</dbReference>
<feature type="region of interest" description="Disordered" evidence="4">
    <location>
        <begin position="899"/>
        <end position="1053"/>
    </location>
</feature>
<feature type="domain" description="RanBP2-type" evidence="5">
    <location>
        <begin position="1166"/>
        <end position="1185"/>
    </location>
</feature>
<feature type="compositionally biased region" description="Polar residues" evidence="4">
    <location>
        <begin position="431"/>
        <end position="446"/>
    </location>
</feature>
<evidence type="ECO:0000256" key="1">
    <source>
        <dbReference type="ARBA" id="ARBA00022723"/>
    </source>
</evidence>
<feature type="compositionally biased region" description="Basic and acidic residues" evidence="4">
    <location>
        <begin position="987"/>
        <end position="1002"/>
    </location>
</feature>
<sequence length="1207" mass="142889">MDIQKSYPRDLSQNYSYPITENFEYSSITSSLESLLSIDQIYRSVLSTEPHSTKLTFKVKKLATGLKSNQDPFISFFSYLPPILKQDLAPLQVMSIFVEDFSSEVPDFHIELCIFPVSRLLSHTGRPQEVFEKEIPDGKPRVVAFELNWDVEVTMENVAKVLKSIPGNIQSIGFLEIASMIVCTGNYYSSICKNQENWKCCDKFYDKEPISWVKTAWVMVSGLKYPSTIIYQRVEGYKSTANFITSLDFENLIKFARKQDEKAKLVPKNSEGLNLQEPKPKENLYTIRKYDKSPKEAKDNYSRPESRFSNAKSKTLSYNPEPLVPEPQPEDPQCKPQGIISKKFEYQETKTTSLDDKFKALSEKYSFKPNIYNISKQGYKNEDQDNIEKITSQKNREDSFHSLDRNDEINRLQLGSPKDKDYPRYRAFSRQEGSLTQLPYTPQKNLPQDFEKFPNQSSKDSDDKSEGPNFLRDRFNIREKYSKLIKDNKPSYNIEGEDLDEKAKRFFKDYNEEYNEVKDSKDEDDDKKKQDFDENKYKDMYQKDIGKNEIKSDLPRRGSYKSSLDALNKEDLLTRNYRSKIGEDEEQSKKPLLNYEEISEKYKFNTREKNQKSQEGDFLTGKKEDNYKDMGGEDQYIENPRFKYKDYKTPEIGQDLRTRDYKTPNEDFRGKEYKISNANEDCRPKEYKIPNVSEDFKVKDFKTFNPVEDYRGKEYKGLNAIEDNRAKDYKVPNDNEDYRMKDYRTPNANEDYRIKDYKSYNLNENLRAKDYKAPNINEEYRLKDYRTPNIDDDYKSKDYKTPNIDEDYRQKDYKTPNIDEDYRPKDFKTPNVDEDYRQKDYKTPNADEDYRQKDYKTPNVDENYRQKDYKTPNANEDLIKKDYKTPEAIIERYKQKNYRFENPDPDENLKKDNFTTNFDRNKYKNFKPPESFDQKSDTQAQEIFQDEEKEYKPLNERLAGRKFRDNEPGLYEKYNPPFVVKDEDPENEFKKPDEDLEQDPKTRISGYKKLNNDIKPSEKPYDFTGIKEDSFSRYNQFSKNDKPTRNLKPQDLNYEKPQIFPKAQELDLPSNALYGDSPKKQDSSDVSEWSCSKCEGKMQGSTYECTECRLINWDQFYKVKSLQHTRTKTEEKVYKPIVNVDVPLREPPNRRVYSFSDKKDEESSEWICSVCKQSNQSMFFLCKGCRKPRIKAQELSAEGKKEYKFAN</sequence>
<proteinExistence type="predicted"/>
<keyword evidence="1" id="KW-0479">Metal-binding</keyword>
<feature type="compositionally biased region" description="Basic and acidic residues" evidence="4">
    <location>
        <begin position="293"/>
        <end position="306"/>
    </location>
</feature>
<organism evidence="6 7">
    <name type="scientific">Stentor coeruleus</name>
    <dbReference type="NCBI Taxonomy" id="5963"/>
    <lineage>
        <taxon>Eukaryota</taxon>
        <taxon>Sar</taxon>
        <taxon>Alveolata</taxon>
        <taxon>Ciliophora</taxon>
        <taxon>Postciliodesmatophora</taxon>
        <taxon>Heterotrichea</taxon>
        <taxon>Heterotrichida</taxon>
        <taxon>Stentoridae</taxon>
        <taxon>Stentor</taxon>
    </lineage>
</organism>
<gene>
    <name evidence="6" type="ORF">SteCoe_22004</name>
</gene>
<feature type="compositionally biased region" description="Basic and acidic residues" evidence="4">
    <location>
        <begin position="1010"/>
        <end position="1031"/>
    </location>
</feature>
<protein>
    <recommendedName>
        <fullName evidence="5">RanBP2-type domain-containing protein</fullName>
    </recommendedName>
</protein>
<name>A0A1R2BN91_9CILI</name>
<dbReference type="PROSITE" id="PS01358">
    <property type="entry name" value="ZF_RANBP2_1"/>
    <property type="match status" value="1"/>
</dbReference>
<feature type="compositionally biased region" description="Basic and acidic residues" evidence="4">
    <location>
        <begin position="459"/>
        <end position="472"/>
    </location>
</feature>
<dbReference type="GO" id="GO:0008270">
    <property type="term" value="F:zinc ion binding"/>
    <property type="evidence" value="ECO:0007669"/>
    <property type="project" value="UniProtKB-KW"/>
</dbReference>
<evidence type="ECO:0000256" key="2">
    <source>
        <dbReference type="ARBA" id="ARBA00022771"/>
    </source>
</evidence>
<feature type="compositionally biased region" description="Basic and acidic residues" evidence="4">
    <location>
        <begin position="775"/>
        <end position="786"/>
    </location>
</feature>
<dbReference type="AlphaFoldDB" id="A0A1R2BN91"/>
<evidence type="ECO:0000256" key="3">
    <source>
        <dbReference type="ARBA" id="ARBA00022833"/>
    </source>
</evidence>
<accession>A0A1R2BN91</accession>
<feature type="compositionally biased region" description="Basic and acidic residues" evidence="4">
    <location>
        <begin position="394"/>
        <end position="410"/>
    </location>
</feature>
<feature type="region of interest" description="Disordered" evidence="4">
    <location>
        <begin position="293"/>
        <end position="336"/>
    </location>
</feature>
<keyword evidence="2" id="KW-0863">Zinc-finger</keyword>